<keyword evidence="7 8" id="KW-0998">Cell outer membrane</keyword>
<dbReference type="NCBIfam" id="TIGR04057">
    <property type="entry name" value="SusC_RagA_signa"/>
    <property type="match status" value="1"/>
</dbReference>
<comment type="caution">
    <text evidence="13">The sequence shown here is derived from an EMBL/GenBank/DDBJ whole genome shotgun (WGS) entry which is preliminary data.</text>
</comment>
<evidence type="ECO:0000256" key="8">
    <source>
        <dbReference type="PROSITE-ProRule" id="PRU01360"/>
    </source>
</evidence>
<evidence type="ECO:0000256" key="4">
    <source>
        <dbReference type="ARBA" id="ARBA00022692"/>
    </source>
</evidence>
<dbReference type="Gene3D" id="2.60.40.1120">
    <property type="entry name" value="Carboxypeptidase-like, regulatory domain"/>
    <property type="match status" value="1"/>
</dbReference>
<accession>A0A927B7C1</accession>
<dbReference type="Pfam" id="PF13715">
    <property type="entry name" value="CarbopepD_reg_2"/>
    <property type="match status" value="1"/>
</dbReference>
<keyword evidence="14" id="KW-1185">Reference proteome</keyword>
<comment type="subcellular location">
    <subcellularLocation>
        <location evidence="1 8">Cell outer membrane</location>
        <topology evidence="1 8">Multi-pass membrane protein</topology>
    </subcellularLocation>
</comment>
<evidence type="ECO:0000256" key="10">
    <source>
        <dbReference type="SAM" id="SignalP"/>
    </source>
</evidence>
<dbReference type="InterPro" id="IPR000531">
    <property type="entry name" value="Beta-barrel_TonB"/>
</dbReference>
<feature type="domain" description="TonB-dependent receptor-like beta-barrel" evidence="11">
    <location>
        <begin position="465"/>
        <end position="972"/>
    </location>
</feature>
<dbReference type="Gene3D" id="2.40.170.20">
    <property type="entry name" value="TonB-dependent receptor, beta-barrel domain"/>
    <property type="match status" value="1"/>
</dbReference>
<dbReference type="PROSITE" id="PS52016">
    <property type="entry name" value="TONB_DEPENDENT_REC_3"/>
    <property type="match status" value="1"/>
</dbReference>
<dbReference type="InterPro" id="IPR039426">
    <property type="entry name" value="TonB-dep_rcpt-like"/>
</dbReference>
<dbReference type="InterPro" id="IPR023997">
    <property type="entry name" value="TonB-dep_OMP_SusC/RagA_CS"/>
</dbReference>
<keyword evidence="2 8" id="KW-0813">Transport</keyword>
<dbReference type="Proteomes" id="UP000653797">
    <property type="component" value="Unassembled WGS sequence"/>
</dbReference>
<dbReference type="Gene3D" id="2.170.130.10">
    <property type="entry name" value="TonB-dependent receptor, plug domain"/>
    <property type="match status" value="1"/>
</dbReference>
<evidence type="ECO:0000259" key="11">
    <source>
        <dbReference type="Pfam" id="PF00593"/>
    </source>
</evidence>
<dbReference type="SUPFAM" id="SSF49464">
    <property type="entry name" value="Carboxypeptidase regulatory domain-like"/>
    <property type="match status" value="1"/>
</dbReference>
<keyword evidence="4 8" id="KW-0812">Transmembrane</keyword>
<dbReference type="InterPro" id="IPR036942">
    <property type="entry name" value="Beta-barrel_TonB_sf"/>
</dbReference>
<reference evidence="13" key="1">
    <citation type="submission" date="2020-09" db="EMBL/GenBank/DDBJ databases">
        <authorList>
            <person name="Kim M.K."/>
        </authorList>
    </citation>
    <scope>NUCLEOTIDE SEQUENCE</scope>
    <source>
        <strain evidence="13">BT704</strain>
    </source>
</reference>
<feature type="signal peptide" evidence="10">
    <location>
        <begin position="1"/>
        <end position="29"/>
    </location>
</feature>
<dbReference type="SUPFAM" id="SSF56935">
    <property type="entry name" value="Porins"/>
    <property type="match status" value="1"/>
</dbReference>
<name>A0A927B7C1_9BACT</name>
<dbReference type="EMBL" id="JACXAA010000014">
    <property type="protein sequence ID" value="MBD2756795.1"/>
    <property type="molecule type" value="Genomic_DNA"/>
</dbReference>
<comment type="similarity">
    <text evidence="8 9">Belongs to the TonB-dependent receptor family.</text>
</comment>
<keyword evidence="3 8" id="KW-1134">Transmembrane beta strand</keyword>
<evidence type="ECO:0000313" key="13">
    <source>
        <dbReference type="EMBL" id="MBD2756795.1"/>
    </source>
</evidence>
<gene>
    <name evidence="13" type="ORF">IC230_28205</name>
</gene>
<dbReference type="InterPro" id="IPR037066">
    <property type="entry name" value="Plug_dom_sf"/>
</dbReference>
<evidence type="ECO:0000256" key="1">
    <source>
        <dbReference type="ARBA" id="ARBA00004571"/>
    </source>
</evidence>
<keyword evidence="5 9" id="KW-0798">TonB box</keyword>
<evidence type="ECO:0000256" key="7">
    <source>
        <dbReference type="ARBA" id="ARBA00023237"/>
    </source>
</evidence>
<dbReference type="InterPro" id="IPR012910">
    <property type="entry name" value="Plug_dom"/>
</dbReference>
<feature type="chain" id="PRO_5036817716" evidence="10">
    <location>
        <begin position="30"/>
        <end position="1018"/>
    </location>
</feature>
<dbReference type="InterPro" id="IPR008969">
    <property type="entry name" value="CarboxyPept-like_regulatory"/>
</dbReference>
<proteinExistence type="inferred from homology"/>
<dbReference type="NCBIfam" id="TIGR04056">
    <property type="entry name" value="OMP_RagA_SusC"/>
    <property type="match status" value="1"/>
</dbReference>
<evidence type="ECO:0000313" key="14">
    <source>
        <dbReference type="Proteomes" id="UP000653797"/>
    </source>
</evidence>
<evidence type="ECO:0000256" key="2">
    <source>
        <dbReference type="ARBA" id="ARBA00022448"/>
    </source>
</evidence>
<feature type="domain" description="TonB-dependent receptor plug" evidence="12">
    <location>
        <begin position="142"/>
        <end position="257"/>
    </location>
</feature>
<dbReference type="Pfam" id="PF00593">
    <property type="entry name" value="TonB_dep_Rec_b-barrel"/>
    <property type="match status" value="1"/>
</dbReference>
<evidence type="ECO:0000256" key="6">
    <source>
        <dbReference type="ARBA" id="ARBA00023136"/>
    </source>
</evidence>
<dbReference type="GO" id="GO:0009279">
    <property type="term" value="C:cell outer membrane"/>
    <property type="evidence" value="ECO:0007669"/>
    <property type="project" value="UniProtKB-SubCell"/>
</dbReference>
<keyword evidence="13" id="KW-0675">Receptor</keyword>
<keyword evidence="10" id="KW-0732">Signal</keyword>
<evidence type="ECO:0000259" key="12">
    <source>
        <dbReference type="Pfam" id="PF07715"/>
    </source>
</evidence>
<evidence type="ECO:0000256" key="9">
    <source>
        <dbReference type="RuleBase" id="RU003357"/>
    </source>
</evidence>
<organism evidence="13 14">
    <name type="scientific">Spirosoma validum</name>
    <dbReference type="NCBI Taxonomy" id="2771355"/>
    <lineage>
        <taxon>Bacteria</taxon>
        <taxon>Pseudomonadati</taxon>
        <taxon>Bacteroidota</taxon>
        <taxon>Cytophagia</taxon>
        <taxon>Cytophagales</taxon>
        <taxon>Cytophagaceae</taxon>
        <taxon>Spirosoma</taxon>
    </lineage>
</organism>
<keyword evidence="6 8" id="KW-0472">Membrane</keyword>
<dbReference type="InterPro" id="IPR023996">
    <property type="entry name" value="TonB-dep_OMP_SusC/RagA"/>
</dbReference>
<dbReference type="Pfam" id="PF07715">
    <property type="entry name" value="Plug"/>
    <property type="match status" value="1"/>
</dbReference>
<evidence type="ECO:0000256" key="3">
    <source>
        <dbReference type="ARBA" id="ARBA00022452"/>
    </source>
</evidence>
<sequence length="1018" mass="109423">MYLFSSPLVNRWRAVICFLLTISSLVVQAKNPAHVSRTTDMSDGKDVADVTITGRVTDGTTNEALAGCSVVLKGTSRGTTTDANGSYRIVVPNANATLVFGFIGFVSQEIAVGSQTTINVALKASASDLNQVVVIGYGSTTKRDMTGSVKSIKSGEFNRGIINSPEQLIQGKVAGVNVTSASGEPGSAQSITIRGPGGVRTGSTPLFVLDGIPLDNSSTGGSTNPLTFLNPQDIESVDVLKDASATAIYGARGANGVVLITTKKGKSGSASFTLSSNLGISKMARPLPVFSADEFRRQVTALGGVLDDKGAATDWQKEISQTAYTQNHNLSFSGGAEKLTYYGSFGIQDQQGVLKNSSLKRYTGRVNVSQRFLDDRLTVDVNLTASQTANQRPGGDLGGGAVSIVGSAISANPTFPAYDANGNPAQYQGATNPLTTLALEKDVTTINRVVGSISPSFKILPNLVYKLNLGIDNSSSVRDLQSLANAVPQQDGRLASTYRTNRNTLIENYFTYTWTKTSHNMTALVGHSYQKFFVQTRDWSINKFPITPVEPIYNPGLGQDLSLANNRPTGSAFENELQSFFGRVNYQFNDKYLLTATVRADGSSKFGTNNKYGVFPSISAGWRLSDEAFLKSGPFSDLKLRAGWGQTGNQEIPAKITQALYTAQVSGTTSYPLDNTTSYPAGISYTRLANPDIQWEVSSQADVGLDFALFKGALSGSVDYFNKVSNKILLEVIPADPIQPASTYWTNVPNMSIANQGVEIDLNYRYASLSGFRFDIGGNMTFIKNVVRNSPYSVITSGSAQGSGLTSATVNGYINDQPIGTFFLKDFTGFDDKGISTYRDTDGDGIVTDKDRIAAGSALPTKQYNINTSLAYKGFDLAINFNGVAGNKVYDNTANSNFYKLRLSKGLNTTPEAIKYSNESINNSAPVSTRFLKDGAFFRLNNLALGYNLSPKLIGMNRWINAIRISVTGQNLFVITKYDGYDPEVNNDRTVNGISSYGIDYLSYPKARSVIFGLNLTF</sequence>
<dbReference type="AlphaFoldDB" id="A0A927B7C1"/>
<evidence type="ECO:0000256" key="5">
    <source>
        <dbReference type="ARBA" id="ARBA00023077"/>
    </source>
</evidence>
<protein>
    <submittedName>
        <fullName evidence="13">TonB-dependent receptor</fullName>
    </submittedName>
</protein>